<protein>
    <submittedName>
        <fullName evidence="3">DUF805 domain-containing protein</fullName>
    </submittedName>
    <submittedName>
        <fullName evidence="2">Integral membrane protein</fullName>
    </submittedName>
</protein>
<dbReference type="GO" id="GO:0005886">
    <property type="term" value="C:plasma membrane"/>
    <property type="evidence" value="ECO:0007669"/>
    <property type="project" value="TreeGrafter"/>
</dbReference>
<dbReference type="OrthoDB" id="9812349at2"/>
<accession>A0A380G3F4</accession>
<keyword evidence="1" id="KW-1133">Transmembrane helix</keyword>
<feature type="transmembrane region" description="Helical" evidence="1">
    <location>
        <begin position="24"/>
        <end position="46"/>
    </location>
</feature>
<sequence>MVEAFQLFWKNYFNIHGRTRRRHYWFAILDTTLILIVLSLICDLLSWSFGTETFFDTIYNIIDLVIFIGIFTMSVRRFHDVGRTMTIPLILFIFMLLQNIRMLTEDYVDYSIDSSYTGVGLIIVSIISVAISIALLILLIIAVVYCASDSQPGMNKYGPNPKGE</sequence>
<dbReference type="InterPro" id="IPR008523">
    <property type="entry name" value="DUF805"/>
</dbReference>
<keyword evidence="1" id="KW-0812">Transmembrane</keyword>
<dbReference type="EMBL" id="SRLS01000003">
    <property type="protein sequence ID" value="TGE18696.1"/>
    <property type="molecule type" value="Genomic_DNA"/>
</dbReference>
<keyword evidence="1" id="KW-0472">Membrane</keyword>
<evidence type="ECO:0000313" key="4">
    <source>
        <dbReference type="Proteomes" id="UP000254047"/>
    </source>
</evidence>
<dbReference type="AlphaFoldDB" id="A0A380G3F4"/>
<reference evidence="3 5" key="2">
    <citation type="submission" date="2019-04" db="EMBL/GenBank/DDBJ databases">
        <title>Genomic characterization of Staphylococcus petrasii strains.</title>
        <authorList>
            <person name="Vrbovska V."/>
            <person name="Kovarovic V."/>
            <person name="Maslanova I."/>
            <person name="Indrakova A."/>
            <person name="Petras P."/>
            <person name="Sedo O."/>
            <person name="Svec P."/>
            <person name="Fisarova L."/>
            <person name="Sedlacek I."/>
            <person name="Doskar J."/>
            <person name="Pantucek R."/>
        </authorList>
    </citation>
    <scope>NUCLEOTIDE SEQUENCE [LARGE SCALE GENOMIC DNA]</scope>
    <source>
        <strain evidence="3 5">P5404</strain>
    </source>
</reference>
<gene>
    <name evidence="2" type="primary">yhaH_2</name>
    <name evidence="3" type="ORF">BJR09_02305</name>
    <name evidence="2" type="ORF">NCTC13830_02397</name>
</gene>
<feature type="transmembrane region" description="Helical" evidence="1">
    <location>
        <begin position="87"/>
        <end position="104"/>
    </location>
</feature>
<feature type="transmembrane region" description="Helical" evidence="1">
    <location>
        <begin position="116"/>
        <end position="147"/>
    </location>
</feature>
<name>A0A380G3F4_9STAP</name>
<dbReference type="Pfam" id="PF05656">
    <property type="entry name" value="DUF805"/>
    <property type="match status" value="1"/>
</dbReference>
<dbReference type="PANTHER" id="PTHR34980">
    <property type="entry name" value="INNER MEMBRANE PROTEIN-RELATED-RELATED"/>
    <property type="match status" value="1"/>
</dbReference>
<evidence type="ECO:0000256" key="1">
    <source>
        <dbReference type="SAM" id="Phobius"/>
    </source>
</evidence>
<dbReference type="Proteomes" id="UP000297598">
    <property type="component" value="Unassembled WGS sequence"/>
</dbReference>
<evidence type="ECO:0000313" key="3">
    <source>
        <dbReference type="EMBL" id="TGE18696.1"/>
    </source>
</evidence>
<keyword evidence="5" id="KW-1185">Reference proteome</keyword>
<feature type="transmembrane region" description="Helical" evidence="1">
    <location>
        <begin position="58"/>
        <end position="75"/>
    </location>
</feature>
<dbReference type="PANTHER" id="PTHR34980:SF2">
    <property type="entry name" value="INNER MEMBRANE PROTEIN YHAH-RELATED"/>
    <property type="match status" value="1"/>
</dbReference>
<evidence type="ECO:0000313" key="2">
    <source>
        <dbReference type="EMBL" id="SUM45006.1"/>
    </source>
</evidence>
<reference evidence="2 4" key="1">
    <citation type="submission" date="2018-06" db="EMBL/GenBank/DDBJ databases">
        <authorList>
            <consortium name="Pathogen Informatics"/>
            <person name="Doyle S."/>
        </authorList>
    </citation>
    <scope>NUCLEOTIDE SEQUENCE [LARGE SCALE GENOMIC DNA]</scope>
    <source>
        <strain evidence="2 4">NCTC13830</strain>
    </source>
</reference>
<organism evidence="2 4">
    <name type="scientific">Staphylococcus petrasii</name>
    <dbReference type="NCBI Taxonomy" id="1276936"/>
    <lineage>
        <taxon>Bacteria</taxon>
        <taxon>Bacillati</taxon>
        <taxon>Bacillota</taxon>
        <taxon>Bacilli</taxon>
        <taxon>Bacillales</taxon>
        <taxon>Staphylococcaceae</taxon>
        <taxon>Staphylococcus</taxon>
    </lineage>
</organism>
<dbReference type="RefSeq" id="WP_103297326.1">
    <property type="nucleotide sequence ID" value="NZ_PPQT01000018.1"/>
</dbReference>
<proteinExistence type="predicted"/>
<dbReference type="EMBL" id="UHDO01000001">
    <property type="protein sequence ID" value="SUM45006.1"/>
    <property type="molecule type" value="Genomic_DNA"/>
</dbReference>
<dbReference type="Proteomes" id="UP000254047">
    <property type="component" value="Unassembled WGS sequence"/>
</dbReference>
<evidence type="ECO:0000313" key="5">
    <source>
        <dbReference type="Proteomes" id="UP000297598"/>
    </source>
</evidence>